<protein>
    <submittedName>
        <fullName evidence="1">Uncharacterized protein</fullName>
    </submittedName>
</protein>
<dbReference type="KEGG" id="mff:MFFC18_45050"/>
<proteinExistence type="predicted"/>
<name>A0A5B9PEC7_9BACT</name>
<gene>
    <name evidence="1" type="ORF">MFFC18_45050</name>
</gene>
<reference evidence="1 2" key="1">
    <citation type="submission" date="2019-08" db="EMBL/GenBank/DDBJ databases">
        <title>Deep-cultivation of Planctomycetes and their phenomic and genomic characterization uncovers novel biology.</title>
        <authorList>
            <person name="Wiegand S."/>
            <person name="Jogler M."/>
            <person name="Boedeker C."/>
            <person name="Pinto D."/>
            <person name="Vollmers J."/>
            <person name="Rivas-Marin E."/>
            <person name="Kohn T."/>
            <person name="Peeters S.H."/>
            <person name="Heuer A."/>
            <person name="Rast P."/>
            <person name="Oberbeckmann S."/>
            <person name="Bunk B."/>
            <person name="Jeske O."/>
            <person name="Meyerdierks A."/>
            <person name="Storesund J.E."/>
            <person name="Kallscheuer N."/>
            <person name="Luecker S."/>
            <person name="Lage O.M."/>
            <person name="Pohl T."/>
            <person name="Merkel B.J."/>
            <person name="Hornburger P."/>
            <person name="Mueller R.-W."/>
            <person name="Bruemmer F."/>
            <person name="Labrenz M."/>
            <person name="Spormann A.M."/>
            <person name="Op den Camp H."/>
            <person name="Overmann J."/>
            <person name="Amann R."/>
            <person name="Jetten M.S.M."/>
            <person name="Mascher T."/>
            <person name="Medema M.H."/>
            <person name="Devos D.P."/>
            <person name="Kaster A.-K."/>
            <person name="Ovreas L."/>
            <person name="Rohde M."/>
            <person name="Galperin M.Y."/>
            <person name="Jogler C."/>
        </authorList>
    </citation>
    <scope>NUCLEOTIDE SEQUENCE [LARGE SCALE GENOMIC DNA]</scope>
    <source>
        <strain evidence="1 2">FC18</strain>
    </source>
</reference>
<evidence type="ECO:0000313" key="1">
    <source>
        <dbReference type="EMBL" id="QEG24584.1"/>
    </source>
</evidence>
<accession>A0A5B9PEC7</accession>
<keyword evidence="2" id="KW-1185">Reference proteome</keyword>
<dbReference type="Proteomes" id="UP000322214">
    <property type="component" value="Chromosome"/>
</dbReference>
<organism evidence="1 2">
    <name type="scientific">Mariniblastus fucicola</name>
    <dbReference type="NCBI Taxonomy" id="980251"/>
    <lineage>
        <taxon>Bacteria</taxon>
        <taxon>Pseudomonadati</taxon>
        <taxon>Planctomycetota</taxon>
        <taxon>Planctomycetia</taxon>
        <taxon>Pirellulales</taxon>
        <taxon>Pirellulaceae</taxon>
        <taxon>Mariniblastus</taxon>
    </lineage>
</organism>
<dbReference type="AlphaFoldDB" id="A0A5B9PEC7"/>
<dbReference type="EMBL" id="CP042912">
    <property type="protein sequence ID" value="QEG24584.1"/>
    <property type="molecule type" value="Genomic_DNA"/>
</dbReference>
<evidence type="ECO:0000313" key="2">
    <source>
        <dbReference type="Proteomes" id="UP000322214"/>
    </source>
</evidence>
<sequence length="160" mass="18250">MVSRSHFGQLPCCPSQNKGRECLFDSNLGQFTRFSPLTKLPRLLRFRCSSAGQSPKRLVQTKKIHRGIQPWPSQLIKLKKPITANVPPTTAAAKPKRRESKLRSWRLRFPERFATEILRYLKGRPDRALPFLMGGFLTGHQADFCSKDLLANEVCFVLAI</sequence>